<evidence type="ECO:0000256" key="5">
    <source>
        <dbReference type="ARBA" id="ARBA00023204"/>
    </source>
</evidence>
<evidence type="ECO:0000256" key="2">
    <source>
        <dbReference type="ARBA" id="ARBA00022763"/>
    </source>
</evidence>
<proteinExistence type="inferred from homology"/>
<dbReference type="NCBIfam" id="TIGR00084">
    <property type="entry name" value="ruvA"/>
    <property type="match status" value="1"/>
</dbReference>
<reference evidence="10" key="1">
    <citation type="journal article" date="2019" name="Int. J. Syst. Evol. Microbiol.">
        <title>The Global Catalogue of Microorganisms (GCM) 10K type strain sequencing project: providing services to taxonomists for standard genome sequencing and annotation.</title>
        <authorList>
            <consortium name="The Broad Institute Genomics Platform"/>
            <consortium name="The Broad Institute Genome Sequencing Center for Infectious Disease"/>
            <person name="Wu L."/>
            <person name="Ma J."/>
        </authorList>
    </citation>
    <scope>NUCLEOTIDE SEQUENCE [LARGE SCALE GENOMIC DNA]</scope>
    <source>
        <strain evidence="10">NBRC 108725</strain>
    </source>
</reference>
<comment type="subcellular location">
    <subcellularLocation>
        <location evidence="6">Cytoplasm</location>
    </subcellularLocation>
</comment>
<dbReference type="SUPFAM" id="SSF50249">
    <property type="entry name" value="Nucleic acid-binding proteins"/>
    <property type="match status" value="1"/>
</dbReference>
<dbReference type="SUPFAM" id="SSF47781">
    <property type="entry name" value="RuvA domain 2-like"/>
    <property type="match status" value="1"/>
</dbReference>
<evidence type="ECO:0000256" key="1">
    <source>
        <dbReference type="ARBA" id="ARBA00022490"/>
    </source>
</evidence>
<keyword evidence="5 6" id="KW-0234">DNA repair</keyword>
<evidence type="ECO:0000256" key="6">
    <source>
        <dbReference type="HAMAP-Rule" id="MF_00031"/>
    </source>
</evidence>
<dbReference type="SMART" id="SM00278">
    <property type="entry name" value="HhH1"/>
    <property type="match status" value="2"/>
</dbReference>
<dbReference type="Pfam" id="PF14520">
    <property type="entry name" value="HHH_5"/>
    <property type="match status" value="1"/>
</dbReference>
<comment type="subunit">
    <text evidence="6">Homotetramer. Forms an RuvA(8)-RuvB(12)-Holliday junction (HJ) complex. HJ DNA is sandwiched between 2 RuvA tetramers; dsDNA enters through RuvA and exits via RuvB. An RuvB hexamer assembles on each DNA strand where it exits the tetramer. Each RuvB hexamer is contacted by two RuvA subunits (via domain III) on 2 adjacent RuvB subunits; this complex drives branch migration. In the full resolvosome a probable DNA-RuvA(4)-RuvB(12)-RuvC(2) complex forms which resolves the HJ.</text>
</comment>
<keyword evidence="1 6" id="KW-0963">Cytoplasm</keyword>
<dbReference type="InterPro" id="IPR010994">
    <property type="entry name" value="RuvA_2-like"/>
</dbReference>
<sequence>MAMISSLRGTVLAASGASVVVEVGGIGYSVAVTPQHALSLRIGDTTLLHTALVVREDDLSLFGFADQEALHVFDLLRGVTGVGPKSALGVLAAMSPDQVAMAVVAEDDAAFRKVSGIGPKTAKLIIVSLAGKLLAPGPSRPRSPRARWAATSWSPSWDSAGPSGPRSRPWRRCCATPPTSATPRHSSAPRSACSAPAS</sequence>
<feature type="compositionally biased region" description="Low complexity" evidence="7">
    <location>
        <begin position="186"/>
        <end position="198"/>
    </location>
</feature>
<dbReference type="InterPro" id="IPR003583">
    <property type="entry name" value="Hlx-hairpin-Hlx_DNA-bd_motif"/>
</dbReference>
<gene>
    <name evidence="6" type="primary">ruvA</name>
    <name evidence="9" type="ORF">GCM10025866_28470</name>
</gene>
<feature type="domain" description="Helix-hairpin-helix DNA-binding motif class 1" evidence="8">
    <location>
        <begin position="109"/>
        <end position="128"/>
    </location>
</feature>
<protein>
    <recommendedName>
        <fullName evidence="6">Holliday junction branch migration complex subunit RuvA</fullName>
    </recommendedName>
</protein>
<evidence type="ECO:0000256" key="7">
    <source>
        <dbReference type="SAM" id="MobiDB-lite"/>
    </source>
</evidence>
<dbReference type="Proteomes" id="UP001321498">
    <property type="component" value="Chromosome"/>
</dbReference>
<comment type="caution">
    <text evidence="6">Lacks conserved residue(s) required for the propagation of feature annotation.</text>
</comment>
<keyword evidence="3 6" id="KW-0238">DNA-binding</keyword>
<dbReference type="Gene3D" id="2.40.50.140">
    <property type="entry name" value="Nucleic acid-binding proteins"/>
    <property type="match status" value="1"/>
</dbReference>
<comment type="similarity">
    <text evidence="6">Belongs to the RuvA family.</text>
</comment>
<comment type="function">
    <text evidence="6">The RuvA-RuvB-RuvC complex processes Holliday junction (HJ) DNA during genetic recombination and DNA repair, while the RuvA-RuvB complex plays an important role in the rescue of blocked DNA replication forks via replication fork reversal (RFR). RuvA specifically binds to HJ cruciform DNA, conferring on it an open structure. The RuvB hexamer acts as an ATP-dependent pump, pulling dsDNA into and through the RuvAB complex. HJ branch migration allows RuvC to scan DNA until it finds its consensus sequence, where it cleaves and resolves the cruciform DNA.</text>
</comment>
<accession>A0ABM8GF06</accession>
<keyword evidence="10" id="KW-1185">Reference proteome</keyword>
<comment type="domain">
    <text evidence="6">Has three domains with a flexible linker between the domains II and III and assumes an 'L' shape. Domain III is highly mobile and contacts RuvB.</text>
</comment>
<keyword evidence="4 6" id="KW-0233">DNA recombination</keyword>
<evidence type="ECO:0000256" key="4">
    <source>
        <dbReference type="ARBA" id="ARBA00023172"/>
    </source>
</evidence>
<evidence type="ECO:0000313" key="9">
    <source>
        <dbReference type="EMBL" id="BDZ46938.1"/>
    </source>
</evidence>
<evidence type="ECO:0000313" key="10">
    <source>
        <dbReference type="Proteomes" id="UP001321498"/>
    </source>
</evidence>
<dbReference type="Pfam" id="PF01330">
    <property type="entry name" value="RuvA_N"/>
    <property type="match status" value="1"/>
</dbReference>
<name>A0ABM8GF06_9MICO</name>
<dbReference type="HAMAP" id="MF_00031">
    <property type="entry name" value="DNA_HJ_migration_RuvA"/>
    <property type="match status" value="1"/>
</dbReference>
<feature type="domain" description="Helix-hairpin-helix DNA-binding motif class 1" evidence="8">
    <location>
        <begin position="74"/>
        <end position="93"/>
    </location>
</feature>
<evidence type="ECO:0000259" key="8">
    <source>
        <dbReference type="SMART" id="SM00278"/>
    </source>
</evidence>
<dbReference type="EMBL" id="AP027731">
    <property type="protein sequence ID" value="BDZ46938.1"/>
    <property type="molecule type" value="Genomic_DNA"/>
</dbReference>
<dbReference type="InterPro" id="IPR013849">
    <property type="entry name" value="DNA_helicase_Holl-junc_RuvA_I"/>
</dbReference>
<dbReference type="InterPro" id="IPR000085">
    <property type="entry name" value="RuvA"/>
</dbReference>
<evidence type="ECO:0000256" key="3">
    <source>
        <dbReference type="ARBA" id="ARBA00023125"/>
    </source>
</evidence>
<feature type="region of interest" description="Domain III" evidence="6">
    <location>
        <begin position="152"/>
        <end position="198"/>
    </location>
</feature>
<organism evidence="9 10">
    <name type="scientific">Naasia aerilata</name>
    <dbReference type="NCBI Taxonomy" id="1162966"/>
    <lineage>
        <taxon>Bacteria</taxon>
        <taxon>Bacillati</taxon>
        <taxon>Actinomycetota</taxon>
        <taxon>Actinomycetes</taxon>
        <taxon>Micrococcales</taxon>
        <taxon>Microbacteriaceae</taxon>
        <taxon>Naasia</taxon>
    </lineage>
</organism>
<dbReference type="Gene3D" id="1.10.150.20">
    <property type="entry name" value="5' to 3' exonuclease, C-terminal subdomain"/>
    <property type="match status" value="1"/>
</dbReference>
<feature type="region of interest" description="Disordered" evidence="7">
    <location>
        <begin position="137"/>
        <end position="198"/>
    </location>
</feature>
<keyword evidence="2 6" id="KW-0227">DNA damage</keyword>
<dbReference type="InterPro" id="IPR012340">
    <property type="entry name" value="NA-bd_OB-fold"/>
</dbReference>